<protein>
    <submittedName>
        <fullName evidence="1 2">Uncharacterized protein</fullName>
    </submittedName>
</protein>
<reference evidence="2" key="3">
    <citation type="submission" date="2015-04" db="UniProtKB">
        <authorList>
            <consortium name="EnsemblPlants"/>
        </authorList>
    </citation>
    <scope>IDENTIFICATION</scope>
    <source>
        <strain evidence="2">cv. Jemalong A17</strain>
    </source>
</reference>
<evidence type="ECO:0000313" key="3">
    <source>
        <dbReference type="Proteomes" id="UP000002051"/>
    </source>
</evidence>
<keyword evidence="3" id="KW-1185">Reference proteome</keyword>
<dbReference type="EMBL" id="CM001222">
    <property type="protein sequence ID" value="KEH27150.1"/>
    <property type="molecule type" value="Genomic_DNA"/>
</dbReference>
<dbReference type="EnsemblPlants" id="KEH27150">
    <property type="protein sequence ID" value="KEH27150"/>
    <property type="gene ID" value="MTR_6g488170"/>
</dbReference>
<organism evidence="1 3">
    <name type="scientific">Medicago truncatula</name>
    <name type="common">Barrel medic</name>
    <name type="synonym">Medicago tribuloides</name>
    <dbReference type="NCBI Taxonomy" id="3880"/>
    <lineage>
        <taxon>Eukaryota</taxon>
        <taxon>Viridiplantae</taxon>
        <taxon>Streptophyta</taxon>
        <taxon>Embryophyta</taxon>
        <taxon>Tracheophyta</taxon>
        <taxon>Spermatophyta</taxon>
        <taxon>Magnoliopsida</taxon>
        <taxon>eudicotyledons</taxon>
        <taxon>Gunneridae</taxon>
        <taxon>Pentapetalae</taxon>
        <taxon>rosids</taxon>
        <taxon>fabids</taxon>
        <taxon>Fabales</taxon>
        <taxon>Fabaceae</taxon>
        <taxon>Papilionoideae</taxon>
        <taxon>50 kb inversion clade</taxon>
        <taxon>NPAAA clade</taxon>
        <taxon>Hologalegina</taxon>
        <taxon>IRL clade</taxon>
        <taxon>Trifolieae</taxon>
        <taxon>Medicago</taxon>
    </lineage>
</organism>
<accession>G8A0N4</accession>
<dbReference type="PaxDb" id="3880-AES85022"/>
<proteinExistence type="predicted"/>
<dbReference type="Proteomes" id="UP000002051">
    <property type="component" value="Chromosome 6"/>
</dbReference>
<dbReference type="HOGENOM" id="CLU_977850_0_0_1"/>
<reference evidence="1 3" key="1">
    <citation type="journal article" date="2011" name="Nature">
        <title>The Medicago genome provides insight into the evolution of rhizobial symbioses.</title>
        <authorList>
            <person name="Young N.D."/>
            <person name="Debelle F."/>
            <person name="Oldroyd G.E."/>
            <person name="Geurts R."/>
            <person name="Cannon S.B."/>
            <person name="Udvardi M.K."/>
            <person name="Benedito V.A."/>
            <person name="Mayer K.F."/>
            <person name="Gouzy J."/>
            <person name="Schoof H."/>
            <person name="Van de Peer Y."/>
            <person name="Proost S."/>
            <person name="Cook D.R."/>
            <person name="Meyers B.C."/>
            <person name="Spannagl M."/>
            <person name="Cheung F."/>
            <person name="De Mita S."/>
            <person name="Krishnakumar V."/>
            <person name="Gundlach H."/>
            <person name="Zhou S."/>
            <person name="Mudge J."/>
            <person name="Bharti A.K."/>
            <person name="Murray J.D."/>
            <person name="Naoumkina M.A."/>
            <person name="Rosen B."/>
            <person name="Silverstein K.A."/>
            <person name="Tang H."/>
            <person name="Rombauts S."/>
            <person name="Zhao P.X."/>
            <person name="Zhou P."/>
            <person name="Barbe V."/>
            <person name="Bardou P."/>
            <person name="Bechner M."/>
            <person name="Bellec A."/>
            <person name="Berger A."/>
            <person name="Berges H."/>
            <person name="Bidwell S."/>
            <person name="Bisseling T."/>
            <person name="Choisne N."/>
            <person name="Couloux A."/>
            <person name="Denny R."/>
            <person name="Deshpande S."/>
            <person name="Dai X."/>
            <person name="Doyle J.J."/>
            <person name="Dudez A.M."/>
            <person name="Farmer A.D."/>
            <person name="Fouteau S."/>
            <person name="Franken C."/>
            <person name="Gibelin C."/>
            <person name="Gish J."/>
            <person name="Goldstein S."/>
            <person name="Gonzalez A.J."/>
            <person name="Green P.J."/>
            <person name="Hallab A."/>
            <person name="Hartog M."/>
            <person name="Hua A."/>
            <person name="Humphray S.J."/>
            <person name="Jeong D.H."/>
            <person name="Jing Y."/>
            <person name="Jocker A."/>
            <person name="Kenton S.M."/>
            <person name="Kim D.J."/>
            <person name="Klee K."/>
            <person name="Lai H."/>
            <person name="Lang C."/>
            <person name="Lin S."/>
            <person name="Macmil S.L."/>
            <person name="Magdelenat G."/>
            <person name="Matthews L."/>
            <person name="McCorrison J."/>
            <person name="Monaghan E.L."/>
            <person name="Mun J.H."/>
            <person name="Najar F.Z."/>
            <person name="Nicholson C."/>
            <person name="Noirot C."/>
            <person name="O'Bleness M."/>
            <person name="Paule C.R."/>
            <person name="Poulain J."/>
            <person name="Prion F."/>
            <person name="Qin B."/>
            <person name="Qu C."/>
            <person name="Retzel E.F."/>
            <person name="Riddle C."/>
            <person name="Sallet E."/>
            <person name="Samain S."/>
            <person name="Samson N."/>
            <person name="Sanders I."/>
            <person name="Saurat O."/>
            <person name="Scarpelli C."/>
            <person name="Schiex T."/>
            <person name="Segurens B."/>
            <person name="Severin A.J."/>
            <person name="Sherrier D.J."/>
            <person name="Shi R."/>
            <person name="Sims S."/>
            <person name="Singer S.R."/>
            <person name="Sinharoy S."/>
            <person name="Sterck L."/>
            <person name="Viollet A."/>
            <person name="Wang B.B."/>
            <person name="Wang K."/>
            <person name="Wang M."/>
            <person name="Wang X."/>
            <person name="Warfsmann J."/>
            <person name="Weissenbach J."/>
            <person name="White D.D."/>
            <person name="White J.D."/>
            <person name="Wiley G.B."/>
            <person name="Wincker P."/>
            <person name="Xing Y."/>
            <person name="Yang L."/>
            <person name="Yao Z."/>
            <person name="Ying F."/>
            <person name="Zhai J."/>
            <person name="Zhou L."/>
            <person name="Zuber A."/>
            <person name="Denarie J."/>
            <person name="Dixon R.A."/>
            <person name="May G.D."/>
            <person name="Schwartz D.C."/>
            <person name="Rogers J."/>
            <person name="Quetier F."/>
            <person name="Town C.D."/>
            <person name="Roe B.A."/>
        </authorList>
    </citation>
    <scope>NUCLEOTIDE SEQUENCE [LARGE SCALE GENOMIC DNA]</scope>
    <source>
        <strain evidence="1">A17</strain>
        <strain evidence="2 3">cv. Jemalong A17</strain>
    </source>
</reference>
<evidence type="ECO:0000313" key="1">
    <source>
        <dbReference type="EMBL" id="KEH27150.1"/>
    </source>
</evidence>
<sequence>MRTSYGAEHDGPYETWSVSYSAGLSEVHFSLMILYDDVNGDINLLKFHFHAPKFMTFVIDRAKNKNLLLTIDLLNQIEIKDSGRSYGTRFVNETKNHWGGGPFEHPSMTLLQMFQQVSTTRIWNWKACPDSGAVTQRRQHYYENRQLIEIESDTETENDDEERNDLQLHMQIGGSIVNNQGVINGNNNGNVFTKSLNIFRFGSTKERGGFLMEWMERKLRRQEGGDGF</sequence>
<name>G8A0N4_MEDTR</name>
<evidence type="ECO:0000313" key="2">
    <source>
        <dbReference type="EnsemblPlants" id="KEH27150"/>
    </source>
</evidence>
<dbReference type="AlphaFoldDB" id="G8A0N4"/>
<reference evidence="1 3" key="2">
    <citation type="journal article" date="2014" name="BMC Genomics">
        <title>An improved genome release (version Mt4.0) for the model legume Medicago truncatula.</title>
        <authorList>
            <person name="Tang H."/>
            <person name="Krishnakumar V."/>
            <person name="Bidwell S."/>
            <person name="Rosen B."/>
            <person name="Chan A."/>
            <person name="Zhou S."/>
            <person name="Gentzbittel L."/>
            <person name="Childs K.L."/>
            <person name="Yandell M."/>
            <person name="Gundlach H."/>
            <person name="Mayer K.F."/>
            <person name="Schwartz D.C."/>
            <person name="Town C.D."/>
        </authorList>
    </citation>
    <scope>GENOME REANNOTATION</scope>
    <source>
        <strain evidence="1">A17</strain>
        <strain evidence="2 3">cv. Jemalong A17</strain>
    </source>
</reference>
<gene>
    <name evidence="1" type="ordered locus">MTR_6g488170</name>
</gene>